<reference evidence="1 2" key="1">
    <citation type="journal article" date="2022" name="Hortic Res">
        <title>A haplotype resolved chromosomal level avocado genome allows analysis of novel avocado genes.</title>
        <authorList>
            <person name="Nath O."/>
            <person name="Fletcher S.J."/>
            <person name="Hayward A."/>
            <person name="Shaw L.M."/>
            <person name="Masouleh A.K."/>
            <person name="Furtado A."/>
            <person name="Henry R.J."/>
            <person name="Mitter N."/>
        </authorList>
    </citation>
    <scope>NUCLEOTIDE SEQUENCE [LARGE SCALE GENOMIC DNA]</scope>
    <source>
        <strain evidence="2">cv. Hass</strain>
    </source>
</reference>
<sequence length="76" mass="8603">MEIPAEEIDSADGNTKVKNPNFAPWVRTDRVNQTLAFLLWRWSSPCAGDLPPVRKPEEGHDGDGSSDLLLFKPRRR</sequence>
<evidence type="ECO:0000313" key="2">
    <source>
        <dbReference type="Proteomes" id="UP001234297"/>
    </source>
</evidence>
<dbReference type="Proteomes" id="UP001234297">
    <property type="component" value="Chromosome 8"/>
</dbReference>
<dbReference type="EMBL" id="CM056816">
    <property type="protein sequence ID" value="KAJ8632656.1"/>
    <property type="molecule type" value="Genomic_DNA"/>
</dbReference>
<evidence type="ECO:0000313" key="1">
    <source>
        <dbReference type="EMBL" id="KAJ8632656.1"/>
    </source>
</evidence>
<name>A0ACC2LGV0_PERAE</name>
<protein>
    <submittedName>
        <fullName evidence="1">Uncharacterized protein</fullName>
    </submittedName>
</protein>
<accession>A0ACC2LGV0</accession>
<comment type="caution">
    <text evidence="1">The sequence shown here is derived from an EMBL/GenBank/DDBJ whole genome shotgun (WGS) entry which is preliminary data.</text>
</comment>
<gene>
    <name evidence="1" type="ORF">MRB53_025992</name>
</gene>
<organism evidence="1 2">
    <name type="scientific">Persea americana</name>
    <name type="common">Avocado</name>
    <dbReference type="NCBI Taxonomy" id="3435"/>
    <lineage>
        <taxon>Eukaryota</taxon>
        <taxon>Viridiplantae</taxon>
        <taxon>Streptophyta</taxon>
        <taxon>Embryophyta</taxon>
        <taxon>Tracheophyta</taxon>
        <taxon>Spermatophyta</taxon>
        <taxon>Magnoliopsida</taxon>
        <taxon>Magnoliidae</taxon>
        <taxon>Laurales</taxon>
        <taxon>Lauraceae</taxon>
        <taxon>Persea</taxon>
    </lineage>
</organism>
<keyword evidence="2" id="KW-1185">Reference proteome</keyword>
<proteinExistence type="predicted"/>